<proteinExistence type="predicted"/>
<dbReference type="AlphaFoldDB" id="A0A5M6CJH5"/>
<organism evidence="1 2">
    <name type="scientific">Roseiconus nitratireducens</name>
    <dbReference type="NCBI Taxonomy" id="2605748"/>
    <lineage>
        <taxon>Bacteria</taxon>
        <taxon>Pseudomonadati</taxon>
        <taxon>Planctomycetota</taxon>
        <taxon>Planctomycetia</taxon>
        <taxon>Pirellulales</taxon>
        <taxon>Pirellulaceae</taxon>
        <taxon>Roseiconus</taxon>
    </lineage>
</organism>
<accession>A0A5M6CJH5</accession>
<name>A0A5M6CJH5_9BACT</name>
<reference evidence="1 2" key="1">
    <citation type="submission" date="2019-08" db="EMBL/GenBank/DDBJ databases">
        <authorList>
            <person name="Dhanesh K."/>
            <person name="Kumar G."/>
            <person name="Sasikala C."/>
            <person name="Venkata Ramana C."/>
        </authorList>
    </citation>
    <scope>NUCLEOTIDE SEQUENCE [LARGE SCALE GENOMIC DNA]</scope>
    <source>
        <strain evidence="1 2">JC645</strain>
    </source>
</reference>
<evidence type="ECO:0000313" key="2">
    <source>
        <dbReference type="Proteomes" id="UP000324479"/>
    </source>
</evidence>
<sequence length="129" mass="14723">MNEDDRDFMILGRAASMFAEIDGRRCVNVDADSLNFCICRRIHSLHVNGGVIEGACEWITPPEDRAEELTVGLAIGCDCLDVGDVWWHDTYFNWYFVFDEGFVTRTLAGDTSWITVFLRDATGYRSRSR</sequence>
<gene>
    <name evidence="1" type="ORF">FYK55_28620</name>
</gene>
<dbReference type="Proteomes" id="UP000324479">
    <property type="component" value="Unassembled WGS sequence"/>
</dbReference>
<evidence type="ECO:0000313" key="1">
    <source>
        <dbReference type="EMBL" id="KAA5535176.1"/>
    </source>
</evidence>
<keyword evidence="2" id="KW-1185">Reference proteome</keyword>
<dbReference type="EMBL" id="VWOX01000055">
    <property type="protein sequence ID" value="KAA5535176.1"/>
    <property type="molecule type" value="Genomic_DNA"/>
</dbReference>
<comment type="caution">
    <text evidence="1">The sequence shown here is derived from an EMBL/GenBank/DDBJ whole genome shotgun (WGS) entry which is preliminary data.</text>
</comment>
<protein>
    <submittedName>
        <fullName evidence="1">Uncharacterized protein</fullName>
    </submittedName>
</protein>
<dbReference type="RefSeq" id="WP_150080048.1">
    <property type="nucleotide sequence ID" value="NZ_VWOX01000055.1"/>
</dbReference>